<protein>
    <recommendedName>
        <fullName evidence="4">DUF1618 domain-containing protein</fullName>
    </recommendedName>
</protein>
<organism evidence="2 3">
    <name type="scientific">Ideonella lacteola</name>
    <dbReference type="NCBI Taxonomy" id="2984193"/>
    <lineage>
        <taxon>Bacteria</taxon>
        <taxon>Pseudomonadati</taxon>
        <taxon>Pseudomonadota</taxon>
        <taxon>Betaproteobacteria</taxon>
        <taxon>Burkholderiales</taxon>
        <taxon>Sphaerotilaceae</taxon>
        <taxon>Ideonella</taxon>
    </lineage>
</organism>
<comment type="caution">
    <text evidence="2">The sequence shown here is derived from an EMBL/GenBank/DDBJ whole genome shotgun (WGS) entry which is preliminary data.</text>
</comment>
<feature type="compositionally biased region" description="Basic residues" evidence="1">
    <location>
        <begin position="1"/>
        <end position="11"/>
    </location>
</feature>
<gene>
    <name evidence="2" type="ORF">AACH06_23015</name>
</gene>
<keyword evidence="3" id="KW-1185">Reference proteome</keyword>
<accession>A0ABU9BZ35</accession>
<reference evidence="2 3" key="1">
    <citation type="submission" date="2024-04" db="EMBL/GenBank/DDBJ databases">
        <title>Novel species of the genus Ideonella isolated from streams.</title>
        <authorList>
            <person name="Lu H."/>
        </authorList>
    </citation>
    <scope>NUCLEOTIDE SEQUENCE [LARGE SCALE GENOMIC DNA]</scope>
    <source>
        <strain evidence="2 3">DXS29W</strain>
    </source>
</reference>
<evidence type="ECO:0000313" key="3">
    <source>
        <dbReference type="Proteomes" id="UP001371218"/>
    </source>
</evidence>
<name>A0ABU9BZ35_9BURK</name>
<sequence>MLRRLLSKLRRSAGPSQAPVQTDVPVKVSSTEEPSPPWSSVVLVRQEDPANRFGLEGYECEAFATSMTSTTGDPQIAAHFATSRTARNESIAGTLPEGAVEHPCDLSYPCPGGVADGPLRKAEVMEDKWDIYLYGQRIYFCRSWTGRLVFVVDFSLDGARLHFHRIWSQAGIDAPMPVRQVDYLIKSHLERRRAPHPLPSSLAREPGAIAMYSFSEYGRICCFGSYEDTTTIP</sequence>
<evidence type="ECO:0000313" key="2">
    <source>
        <dbReference type="EMBL" id="MEK8033703.1"/>
    </source>
</evidence>
<evidence type="ECO:0008006" key="4">
    <source>
        <dbReference type="Google" id="ProtNLM"/>
    </source>
</evidence>
<feature type="region of interest" description="Disordered" evidence="1">
    <location>
        <begin position="1"/>
        <end position="39"/>
    </location>
</feature>
<feature type="compositionally biased region" description="Low complexity" evidence="1">
    <location>
        <begin position="28"/>
        <end position="39"/>
    </location>
</feature>
<dbReference type="EMBL" id="JBBUTG010000019">
    <property type="protein sequence ID" value="MEK8033703.1"/>
    <property type="molecule type" value="Genomic_DNA"/>
</dbReference>
<evidence type="ECO:0000256" key="1">
    <source>
        <dbReference type="SAM" id="MobiDB-lite"/>
    </source>
</evidence>
<proteinExistence type="predicted"/>
<dbReference type="Proteomes" id="UP001371218">
    <property type="component" value="Unassembled WGS sequence"/>
</dbReference>
<dbReference type="RefSeq" id="WP_341428125.1">
    <property type="nucleotide sequence ID" value="NZ_JBBUTG010000019.1"/>
</dbReference>